<evidence type="ECO:0000313" key="1">
    <source>
        <dbReference type="EMBL" id="KAI8033299.1"/>
    </source>
</evidence>
<evidence type="ECO:0000313" key="2">
    <source>
        <dbReference type="Proteomes" id="UP001059596"/>
    </source>
</evidence>
<proteinExistence type="predicted"/>
<dbReference type="EMBL" id="JAMKOV010000152">
    <property type="protein sequence ID" value="KAI8033299.1"/>
    <property type="molecule type" value="Genomic_DNA"/>
</dbReference>
<name>A0A9P9YB41_9MUSC</name>
<gene>
    <name evidence="1" type="ORF">M5D96_013943</name>
</gene>
<feature type="non-terminal residue" evidence="1">
    <location>
        <position position="30"/>
    </location>
</feature>
<comment type="caution">
    <text evidence="1">The sequence shown here is derived from an EMBL/GenBank/DDBJ whole genome shotgun (WGS) entry which is preliminary data.</text>
</comment>
<reference evidence="1" key="1">
    <citation type="journal article" date="2023" name="Genome Biol. Evol.">
        <title>Long-read-based Genome Assembly of Drosophila gunungcola Reveals Fewer Chemosensory Genes in Flower-breeding Species.</title>
        <authorList>
            <person name="Negi A."/>
            <person name="Liao B.Y."/>
            <person name="Yeh S.D."/>
        </authorList>
    </citation>
    <scope>NUCLEOTIDE SEQUENCE</scope>
    <source>
        <strain evidence="1">Sukarami</strain>
    </source>
</reference>
<dbReference type="Proteomes" id="UP001059596">
    <property type="component" value="Unassembled WGS sequence"/>
</dbReference>
<accession>A0A9P9YB41</accession>
<keyword evidence="2" id="KW-1185">Reference proteome</keyword>
<sequence>FQKNYFKTKGWTYIYIQVVFFRVDLRTQIK</sequence>
<organism evidence="1 2">
    <name type="scientific">Drosophila gunungcola</name>
    <name type="common">fruit fly</name>
    <dbReference type="NCBI Taxonomy" id="103775"/>
    <lineage>
        <taxon>Eukaryota</taxon>
        <taxon>Metazoa</taxon>
        <taxon>Ecdysozoa</taxon>
        <taxon>Arthropoda</taxon>
        <taxon>Hexapoda</taxon>
        <taxon>Insecta</taxon>
        <taxon>Pterygota</taxon>
        <taxon>Neoptera</taxon>
        <taxon>Endopterygota</taxon>
        <taxon>Diptera</taxon>
        <taxon>Brachycera</taxon>
        <taxon>Muscomorpha</taxon>
        <taxon>Ephydroidea</taxon>
        <taxon>Drosophilidae</taxon>
        <taxon>Drosophila</taxon>
        <taxon>Sophophora</taxon>
    </lineage>
</organism>
<protein>
    <submittedName>
        <fullName evidence="1">Uncharacterized protein</fullName>
    </submittedName>
</protein>
<dbReference type="AlphaFoldDB" id="A0A9P9YB41"/>